<dbReference type="InterPro" id="IPR013786">
    <property type="entry name" value="AcylCoA_DH/ox_N"/>
</dbReference>
<evidence type="ECO:0000313" key="10">
    <source>
        <dbReference type="EMBL" id="MCT9810672.1"/>
    </source>
</evidence>
<dbReference type="CDD" id="cd00567">
    <property type="entry name" value="ACAD"/>
    <property type="match status" value="1"/>
</dbReference>
<organism evidence="10 11">
    <name type="scientific">Acidovorax bellezanensis</name>
    <dbReference type="NCBI Taxonomy" id="2976702"/>
    <lineage>
        <taxon>Bacteria</taxon>
        <taxon>Pseudomonadati</taxon>
        <taxon>Pseudomonadota</taxon>
        <taxon>Betaproteobacteria</taxon>
        <taxon>Burkholderiales</taxon>
        <taxon>Comamonadaceae</taxon>
        <taxon>Acidovorax</taxon>
    </lineage>
</organism>
<dbReference type="Pfam" id="PF02771">
    <property type="entry name" value="Acyl-CoA_dh_N"/>
    <property type="match status" value="1"/>
</dbReference>
<evidence type="ECO:0000259" key="9">
    <source>
        <dbReference type="Pfam" id="PF02771"/>
    </source>
</evidence>
<comment type="subunit">
    <text evidence="3">Homodimer.</text>
</comment>
<dbReference type="EMBL" id="JAODYH010000004">
    <property type="protein sequence ID" value="MCT9810672.1"/>
    <property type="molecule type" value="Genomic_DNA"/>
</dbReference>
<evidence type="ECO:0000256" key="2">
    <source>
        <dbReference type="ARBA" id="ARBA00009347"/>
    </source>
</evidence>
<protein>
    <submittedName>
        <fullName evidence="10">Acyl-CoA dehydrogenase family protein</fullName>
    </submittedName>
</protein>
<dbReference type="InterPro" id="IPR009075">
    <property type="entry name" value="AcylCo_DH/oxidase_C"/>
</dbReference>
<dbReference type="PANTHER" id="PTHR48083:SF13">
    <property type="entry name" value="ACYL-COA DEHYDROGENASE FAMILY MEMBER 11"/>
    <property type="match status" value="1"/>
</dbReference>
<dbReference type="SUPFAM" id="SSF56645">
    <property type="entry name" value="Acyl-CoA dehydrogenase NM domain-like"/>
    <property type="match status" value="1"/>
</dbReference>
<evidence type="ECO:0000256" key="1">
    <source>
        <dbReference type="ARBA" id="ARBA00001974"/>
    </source>
</evidence>
<comment type="similarity">
    <text evidence="2">Belongs to the acyl-CoA dehydrogenase family.</text>
</comment>
<sequence length="389" mass="42392">MSLTRPATEFAALIAGLRDFIDQEVIPREDLRSAHDGAAVQRLSAELGLRAQALGFGAPRLAVSEGGLGLSWEECCAFLEEAGRSFLGPAILQCAPPGQPDIAALEQLASPWQRQRYLDPLARGQSRSCFAMTEPAPGAGSDPRMLATTARRQGDGWVLDGHKWFISGAMRADFAIVVARSDNGVCWFLVDTSNPGFQVLRDIPSMEPFDVGGHAEILLKDCQLGPEALIGEEGKGLEYAQLRLEGARLFHCMRFIGLSSRAMDMAQDYAAQRQSHGARLAEHQMVQAMVANAHIDLYAARLMTLDVARRLDLGESIRHTSSMAKVFVSEAVNRVADSAVQITGALGISEDVPLSMILRMLRPFRIYDGASEVHRAAIAKRAFKQRLHA</sequence>
<comment type="cofactor">
    <cofactor evidence="1">
        <name>FAD</name>
        <dbReference type="ChEBI" id="CHEBI:57692"/>
    </cofactor>
</comment>
<dbReference type="Gene3D" id="2.40.110.10">
    <property type="entry name" value="Butyryl-CoA Dehydrogenase, subunit A, domain 2"/>
    <property type="match status" value="1"/>
</dbReference>
<evidence type="ECO:0000256" key="6">
    <source>
        <dbReference type="ARBA" id="ARBA00023002"/>
    </source>
</evidence>
<evidence type="ECO:0000256" key="5">
    <source>
        <dbReference type="ARBA" id="ARBA00022827"/>
    </source>
</evidence>
<dbReference type="Gene3D" id="1.10.540.10">
    <property type="entry name" value="Acyl-CoA dehydrogenase/oxidase, N-terminal domain"/>
    <property type="match status" value="1"/>
</dbReference>
<dbReference type="Proteomes" id="UP001525968">
    <property type="component" value="Unassembled WGS sequence"/>
</dbReference>
<name>A0ABT2PJL0_9BURK</name>
<dbReference type="PANTHER" id="PTHR48083">
    <property type="entry name" value="MEDIUM-CHAIN SPECIFIC ACYL-COA DEHYDROGENASE, MITOCHONDRIAL-RELATED"/>
    <property type="match status" value="1"/>
</dbReference>
<dbReference type="SUPFAM" id="SSF47203">
    <property type="entry name" value="Acyl-CoA dehydrogenase C-terminal domain-like"/>
    <property type="match status" value="1"/>
</dbReference>
<accession>A0ABT2PJL0</accession>
<gene>
    <name evidence="10" type="ORF">N0K08_08505</name>
</gene>
<feature type="domain" description="Acyl-CoA dehydrogenase/oxidase C-terminal" evidence="7">
    <location>
        <begin position="234"/>
        <end position="382"/>
    </location>
</feature>
<dbReference type="InterPro" id="IPR009100">
    <property type="entry name" value="AcylCoA_DH/oxidase_NM_dom_sf"/>
</dbReference>
<evidence type="ECO:0000256" key="3">
    <source>
        <dbReference type="ARBA" id="ARBA00011738"/>
    </source>
</evidence>
<proteinExistence type="inferred from homology"/>
<comment type="caution">
    <text evidence="10">The sequence shown here is derived from an EMBL/GenBank/DDBJ whole genome shotgun (WGS) entry which is preliminary data.</text>
</comment>
<evidence type="ECO:0000259" key="7">
    <source>
        <dbReference type="Pfam" id="PF00441"/>
    </source>
</evidence>
<dbReference type="RefSeq" id="WP_261499784.1">
    <property type="nucleotide sequence ID" value="NZ_JAODYH010000004.1"/>
</dbReference>
<dbReference type="Pfam" id="PF02770">
    <property type="entry name" value="Acyl-CoA_dh_M"/>
    <property type="match status" value="1"/>
</dbReference>
<dbReference type="InterPro" id="IPR046373">
    <property type="entry name" value="Acyl-CoA_Oxase/DH_mid-dom_sf"/>
</dbReference>
<evidence type="ECO:0000256" key="4">
    <source>
        <dbReference type="ARBA" id="ARBA00022630"/>
    </source>
</evidence>
<keyword evidence="11" id="KW-1185">Reference proteome</keyword>
<dbReference type="InterPro" id="IPR006091">
    <property type="entry name" value="Acyl-CoA_Oxase/DH_mid-dom"/>
</dbReference>
<evidence type="ECO:0000313" key="11">
    <source>
        <dbReference type="Proteomes" id="UP001525968"/>
    </source>
</evidence>
<feature type="domain" description="Acyl-CoA dehydrogenase/oxidase N-terminal" evidence="9">
    <location>
        <begin position="12"/>
        <end position="125"/>
    </location>
</feature>
<reference evidence="10 11" key="1">
    <citation type="submission" date="2022-09" db="EMBL/GenBank/DDBJ databases">
        <title>Draft genome of isolate Be4.</title>
        <authorList>
            <person name="Sanchez-Castro I."/>
            <person name="Martinez-Rodriguez P."/>
            <person name="Descostes M."/>
            <person name="Merroun M."/>
        </authorList>
    </citation>
    <scope>NUCLEOTIDE SEQUENCE [LARGE SCALE GENOMIC DNA]</scope>
    <source>
        <strain evidence="10 11">Be4</strain>
    </source>
</reference>
<dbReference type="InterPro" id="IPR050741">
    <property type="entry name" value="Acyl-CoA_dehydrogenase"/>
</dbReference>
<dbReference type="Pfam" id="PF00441">
    <property type="entry name" value="Acyl-CoA_dh_1"/>
    <property type="match status" value="1"/>
</dbReference>
<keyword evidence="4" id="KW-0285">Flavoprotein</keyword>
<feature type="domain" description="Acyl-CoA oxidase/dehydrogenase middle" evidence="8">
    <location>
        <begin position="129"/>
        <end position="221"/>
    </location>
</feature>
<evidence type="ECO:0000259" key="8">
    <source>
        <dbReference type="Pfam" id="PF02770"/>
    </source>
</evidence>
<keyword evidence="6" id="KW-0560">Oxidoreductase</keyword>
<dbReference type="Gene3D" id="1.20.140.10">
    <property type="entry name" value="Butyryl-CoA Dehydrogenase, subunit A, domain 3"/>
    <property type="match status" value="1"/>
</dbReference>
<keyword evidence="5" id="KW-0274">FAD</keyword>
<dbReference type="InterPro" id="IPR036250">
    <property type="entry name" value="AcylCo_DH-like_C"/>
</dbReference>
<dbReference type="InterPro" id="IPR037069">
    <property type="entry name" value="AcylCoA_DH/ox_N_sf"/>
</dbReference>